<comment type="caution">
    <text evidence="2">The sequence shown here is derived from an EMBL/GenBank/DDBJ whole genome shotgun (WGS) entry which is preliminary data.</text>
</comment>
<sequence length="239" mass="28275">MSVKERYYALVAEQKAIIETERQKIQAEKEAEQLRRAESHRIWLDKRDSGMPEVLNNLELMAVRLRKMGIISMIEEFTNRNIYNLYISNPEIQIKFTPKQITQRMERAARHLGNSLRDTNSEGWAVRPLFPELNLETLIWENTDKVALDIRKEHRNMRNREPFRVLITEHVHLLYDGSLLAIAGESEEFFGRIPLRRNQRVEILESAFARAFFKPKIEVPEIPQRYFREPDYNTPIGLA</sequence>
<evidence type="ECO:0000313" key="2">
    <source>
        <dbReference type="EMBL" id="OGE37894.1"/>
    </source>
</evidence>
<evidence type="ECO:0000313" key="3">
    <source>
        <dbReference type="Proteomes" id="UP000176527"/>
    </source>
</evidence>
<evidence type="ECO:0000256" key="1">
    <source>
        <dbReference type="SAM" id="Coils"/>
    </source>
</evidence>
<keyword evidence="1" id="KW-0175">Coiled coil</keyword>
<gene>
    <name evidence="2" type="ORF">A3F00_00170</name>
</gene>
<protein>
    <submittedName>
        <fullName evidence="2">Uncharacterized protein</fullName>
    </submittedName>
</protein>
<reference evidence="2 3" key="1">
    <citation type="journal article" date="2016" name="Nat. Commun.">
        <title>Thousands of microbial genomes shed light on interconnected biogeochemical processes in an aquifer system.</title>
        <authorList>
            <person name="Anantharaman K."/>
            <person name="Brown C.T."/>
            <person name="Hug L.A."/>
            <person name="Sharon I."/>
            <person name="Castelle C.J."/>
            <person name="Probst A.J."/>
            <person name="Thomas B.C."/>
            <person name="Singh A."/>
            <person name="Wilkins M.J."/>
            <person name="Karaoz U."/>
            <person name="Brodie E.L."/>
            <person name="Williams K.H."/>
            <person name="Hubbard S.S."/>
            <person name="Banfield J.F."/>
        </authorList>
    </citation>
    <scope>NUCLEOTIDE SEQUENCE [LARGE SCALE GENOMIC DNA]</scope>
</reference>
<feature type="coiled-coil region" evidence="1">
    <location>
        <begin position="10"/>
        <end position="37"/>
    </location>
</feature>
<organism evidence="2 3">
    <name type="scientific">Candidatus Daviesbacteria bacterium RIFCSPHIGHO2_12_FULL_37_11</name>
    <dbReference type="NCBI Taxonomy" id="1797777"/>
    <lineage>
        <taxon>Bacteria</taxon>
        <taxon>Candidatus Daviesiibacteriota</taxon>
    </lineage>
</organism>
<name>A0A1F5KAS4_9BACT</name>
<proteinExistence type="predicted"/>
<dbReference type="EMBL" id="MFDE01000034">
    <property type="protein sequence ID" value="OGE37894.1"/>
    <property type="molecule type" value="Genomic_DNA"/>
</dbReference>
<accession>A0A1F5KAS4</accession>
<dbReference type="Proteomes" id="UP000176527">
    <property type="component" value="Unassembled WGS sequence"/>
</dbReference>
<dbReference type="AlphaFoldDB" id="A0A1F5KAS4"/>